<protein>
    <recommendedName>
        <fullName evidence="1">Piwi domain-containing protein</fullName>
    </recommendedName>
</protein>
<comment type="caution">
    <text evidence="2">The sequence shown here is derived from an EMBL/GenBank/DDBJ whole genome shotgun (WGS) entry which is preliminary data.</text>
</comment>
<dbReference type="SMART" id="SM00950">
    <property type="entry name" value="Piwi"/>
    <property type="match status" value="1"/>
</dbReference>
<sequence length="444" mass="50502">MFLAIRVQEPLLQFYGGTHISPRRIITLKPFSYRELLNEDVHVKLLADGETRNLGIKLIKHLIKGYSALSESMPSFNEVFGTKLIFSENSDTAITSSDNLLIDLEEALDILKSEARRGVVVIALSEIPERIYRQVKIKALTYSKLNLRTQFIEKSTIESYSIGGRGYVYLLMNLATAIYAKIGGVPWKLSRSILPIRGLILGISFSRRRVKVSESEVIYYGAVGVLDRYGEHLYTEIKMFTASPRELKTKGLFVPYDKLKSILEDAIKQYGWIPQIMIHKSAPLVNEEIKAVKEITEKYSKDKPPVFYISTHVKSNTIYRAYDSSVSDYSIQRGLMLLRSEKSSKWIQYILFTTGRVYRSASERGKLGTPKPLELAIDTNMPELSPIHIGEQFLALTKLDWNTTDPEVREPITIKYSRKAAQIAPEILSPEVPDLRVADIRDLM</sequence>
<dbReference type="Gene3D" id="3.30.420.10">
    <property type="entry name" value="Ribonuclease H-like superfamily/Ribonuclease H"/>
    <property type="match status" value="1"/>
</dbReference>
<feature type="domain" description="Piwi" evidence="1">
    <location>
        <begin position="119"/>
        <end position="429"/>
    </location>
</feature>
<proteinExistence type="predicted"/>
<dbReference type="EMBL" id="DSLL01000044">
    <property type="protein sequence ID" value="HEH31477.1"/>
    <property type="molecule type" value="Genomic_DNA"/>
</dbReference>
<dbReference type="Pfam" id="PF02171">
    <property type="entry name" value="Piwi"/>
    <property type="match status" value="1"/>
</dbReference>
<dbReference type="Gene3D" id="3.40.50.2300">
    <property type="match status" value="1"/>
</dbReference>
<dbReference type="AlphaFoldDB" id="A0A7J2TC95"/>
<organism evidence="2">
    <name type="scientific">Ignisphaera aggregans</name>
    <dbReference type="NCBI Taxonomy" id="334771"/>
    <lineage>
        <taxon>Archaea</taxon>
        <taxon>Thermoproteota</taxon>
        <taxon>Thermoprotei</taxon>
        <taxon>Desulfurococcales</taxon>
        <taxon>Desulfurococcaceae</taxon>
        <taxon>Ignisphaera</taxon>
    </lineage>
</organism>
<dbReference type="InterPro" id="IPR012337">
    <property type="entry name" value="RNaseH-like_sf"/>
</dbReference>
<dbReference type="PROSITE" id="PS50822">
    <property type="entry name" value="PIWI"/>
    <property type="match status" value="1"/>
</dbReference>
<dbReference type="InterPro" id="IPR036397">
    <property type="entry name" value="RNaseH_sf"/>
</dbReference>
<gene>
    <name evidence="2" type="ORF">ENP99_05165</name>
</gene>
<reference evidence="2" key="1">
    <citation type="journal article" date="2020" name="mSystems">
        <title>Genome- and Community-Level Interaction Insights into Carbon Utilization and Element Cycling Functions of Hydrothermarchaeota in Hydrothermal Sediment.</title>
        <authorList>
            <person name="Zhou Z."/>
            <person name="Liu Y."/>
            <person name="Xu W."/>
            <person name="Pan J."/>
            <person name="Luo Z.H."/>
            <person name="Li M."/>
        </authorList>
    </citation>
    <scope>NUCLEOTIDE SEQUENCE [LARGE SCALE GENOMIC DNA]</scope>
    <source>
        <strain evidence="2">SpSt-27</strain>
    </source>
</reference>
<dbReference type="InterPro" id="IPR003165">
    <property type="entry name" value="Piwi"/>
</dbReference>
<name>A0A7J2TC95_9CREN</name>
<evidence type="ECO:0000259" key="1">
    <source>
        <dbReference type="PROSITE" id="PS50822"/>
    </source>
</evidence>
<accession>A0A7J2TC95</accession>
<evidence type="ECO:0000313" key="2">
    <source>
        <dbReference type="EMBL" id="HEH31477.1"/>
    </source>
</evidence>
<dbReference type="SUPFAM" id="SSF53098">
    <property type="entry name" value="Ribonuclease H-like"/>
    <property type="match status" value="1"/>
</dbReference>
<dbReference type="GO" id="GO:0003676">
    <property type="term" value="F:nucleic acid binding"/>
    <property type="evidence" value="ECO:0007669"/>
    <property type="project" value="InterPro"/>
</dbReference>